<evidence type="ECO:0000313" key="4">
    <source>
        <dbReference type="Proteomes" id="UP001231189"/>
    </source>
</evidence>
<dbReference type="Proteomes" id="UP001231189">
    <property type="component" value="Unassembled WGS sequence"/>
</dbReference>
<feature type="region of interest" description="Disordered" evidence="1">
    <location>
        <begin position="103"/>
        <end position="154"/>
    </location>
</feature>
<feature type="region of interest" description="Disordered" evidence="1">
    <location>
        <begin position="43"/>
        <end position="73"/>
    </location>
</feature>
<dbReference type="InterPro" id="IPR032838">
    <property type="entry name" value="Vwaint_dom"/>
</dbReference>
<name>A0AAD8S1C2_LOLMU</name>
<feature type="compositionally biased region" description="Polar residues" evidence="1">
    <location>
        <begin position="143"/>
        <end position="154"/>
    </location>
</feature>
<reference evidence="3" key="1">
    <citation type="submission" date="2023-07" db="EMBL/GenBank/DDBJ databases">
        <title>A chromosome-level genome assembly of Lolium multiflorum.</title>
        <authorList>
            <person name="Chen Y."/>
            <person name="Copetti D."/>
            <person name="Kolliker R."/>
            <person name="Studer B."/>
        </authorList>
    </citation>
    <scope>NUCLEOTIDE SEQUENCE</scope>
    <source>
        <strain evidence="3">02402/16</strain>
        <tissue evidence="3">Leaf</tissue>
    </source>
</reference>
<dbReference type="InterPro" id="IPR051266">
    <property type="entry name" value="CLCR"/>
</dbReference>
<dbReference type="InterPro" id="IPR036465">
    <property type="entry name" value="vWFA_dom_sf"/>
</dbReference>
<comment type="caution">
    <text evidence="3">The sequence shown here is derived from an EMBL/GenBank/DDBJ whole genome shotgun (WGS) entry which is preliminary data.</text>
</comment>
<protein>
    <recommendedName>
        <fullName evidence="2">VWFA domain-containing protein</fullName>
    </recommendedName>
</protein>
<accession>A0AAD8S1C2</accession>
<organism evidence="3 4">
    <name type="scientific">Lolium multiflorum</name>
    <name type="common">Italian ryegrass</name>
    <name type="synonym">Lolium perenne subsp. multiflorum</name>
    <dbReference type="NCBI Taxonomy" id="4521"/>
    <lineage>
        <taxon>Eukaryota</taxon>
        <taxon>Viridiplantae</taxon>
        <taxon>Streptophyta</taxon>
        <taxon>Embryophyta</taxon>
        <taxon>Tracheophyta</taxon>
        <taxon>Spermatophyta</taxon>
        <taxon>Magnoliopsida</taxon>
        <taxon>Liliopsida</taxon>
        <taxon>Poales</taxon>
        <taxon>Poaceae</taxon>
        <taxon>BOP clade</taxon>
        <taxon>Pooideae</taxon>
        <taxon>Poodae</taxon>
        <taxon>Poeae</taxon>
        <taxon>Poeae Chloroplast Group 2 (Poeae type)</taxon>
        <taxon>Loliodinae</taxon>
        <taxon>Loliinae</taxon>
        <taxon>Lolium</taxon>
    </lineage>
</organism>
<gene>
    <name evidence="3" type="ORF">QYE76_061031</name>
</gene>
<dbReference type="AlphaFoldDB" id="A0AAD8S1C2"/>
<dbReference type="PANTHER" id="PTHR10579:SF150">
    <property type="entry name" value="RING-TYPE DOMAIN-CONTAINING PROTEIN"/>
    <property type="match status" value="1"/>
</dbReference>
<feature type="compositionally biased region" description="Pro residues" evidence="1">
    <location>
        <begin position="61"/>
        <end position="71"/>
    </location>
</feature>
<feature type="domain" description="VWFA" evidence="2">
    <location>
        <begin position="258"/>
        <end position="446"/>
    </location>
</feature>
<dbReference type="EMBL" id="JAUUTY010000004">
    <property type="protein sequence ID" value="KAK1643226.1"/>
    <property type="molecule type" value="Genomic_DNA"/>
</dbReference>
<keyword evidence="4" id="KW-1185">Reference proteome</keyword>
<dbReference type="InterPro" id="IPR002035">
    <property type="entry name" value="VWF_A"/>
</dbReference>
<evidence type="ECO:0000313" key="3">
    <source>
        <dbReference type="EMBL" id="KAK1643226.1"/>
    </source>
</evidence>
<dbReference type="PROSITE" id="PS50234">
    <property type="entry name" value="VWFA"/>
    <property type="match status" value="1"/>
</dbReference>
<dbReference type="CDD" id="cd01466">
    <property type="entry name" value="vWA_C3HC4_type"/>
    <property type="match status" value="1"/>
</dbReference>
<dbReference type="Pfam" id="PF00092">
    <property type="entry name" value="VWA"/>
    <property type="match status" value="1"/>
</dbReference>
<dbReference type="PANTHER" id="PTHR10579">
    <property type="entry name" value="CALCIUM-ACTIVATED CHLORIDE CHANNEL REGULATOR"/>
    <property type="match status" value="1"/>
</dbReference>
<dbReference type="SMART" id="SM00327">
    <property type="entry name" value="VWA"/>
    <property type="match status" value="1"/>
</dbReference>
<dbReference type="SUPFAM" id="SSF53300">
    <property type="entry name" value="vWA-like"/>
    <property type="match status" value="1"/>
</dbReference>
<proteinExistence type="predicted"/>
<evidence type="ECO:0000256" key="1">
    <source>
        <dbReference type="SAM" id="MobiDB-lite"/>
    </source>
</evidence>
<dbReference type="Gene3D" id="3.40.50.410">
    <property type="entry name" value="von Willebrand factor, type A domain"/>
    <property type="match status" value="1"/>
</dbReference>
<dbReference type="Pfam" id="PF14624">
    <property type="entry name" value="Vwaint"/>
    <property type="match status" value="1"/>
</dbReference>
<evidence type="ECO:0000259" key="2">
    <source>
        <dbReference type="PROSITE" id="PS50234"/>
    </source>
</evidence>
<sequence length="689" mass="73975">MDKNKAAGDNEGFTDKQRVEYWIREIEAGGEQLFIDTILRSGTEDRPKPCFCRNPPSANKPGPPPPPPPPENGFSVVTVLALYAPVPQASRDGPNNMTLSTTAARAAQGKKPRCTPTAPRRARKEGSQDHTHARSLVQKPRRPSSTSELDQAPQNSFKTVTVLCAPPHLAREYWQRHSQTAADPVVVFDDDEQVTANRQPAPAGAASNGTMVVKTHTEYSAVARNSSSDSFAVLVHLKAPGMTDAGSAGDAQPRAPLDLVTVLDVSGSMHGQKLALLKQAMRFVIDNLGPDDRLSVVSFSSGARRVTRLVRMTDAGKALAVSAVDSLKAGGGTNIAAGLRTAARVLDERRHRNAVSSVVLLSDGQDTYTTVRRWGSNYEALVPPSFLRAGGEWSAPIHTFGFGKDHDAAAMHVIAEATGGTFSFIEKEAVIQDAFAQCIGGLLSVVVQEARIAVTSAHPGVRVVSVRSGRYESRVHEDGREATVQVGELYADEERRFLLFLAVPRAAEESESDTVLVNVVCSYRDAATGGNVSVTGENAAVARPEDAGEAERSAEVERERVRVQAAEDIAAARAAAEQGAHEEAVKILENRERLVAQSMDGGAVNVGLAAELREMLERVSSRERYEGSGRAYVLAGMSAHAQQRANSRHKAFGEAAPDEETLSYATPAMRAMVRRSRGACLAEAARVWR</sequence>